<dbReference type="InterPro" id="IPR007219">
    <property type="entry name" value="XnlR_reg_dom"/>
</dbReference>
<dbReference type="GO" id="GO:0003677">
    <property type="term" value="F:DNA binding"/>
    <property type="evidence" value="ECO:0007669"/>
    <property type="project" value="InterPro"/>
</dbReference>
<evidence type="ECO:0000256" key="1">
    <source>
        <dbReference type="ARBA" id="ARBA00022723"/>
    </source>
</evidence>
<evidence type="ECO:0000259" key="4">
    <source>
        <dbReference type="PROSITE" id="PS50048"/>
    </source>
</evidence>
<dbReference type="CDD" id="cd00067">
    <property type="entry name" value="GAL4"/>
    <property type="match status" value="1"/>
</dbReference>
<dbReference type="InterPro" id="IPR036864">
    <property type="entry name" value="Zn2-C6_fun-type_DNA-bd_sf"/>
</dbReference>
<keyword evidence="1" id="KW-0479">Metal-binding</keyword>
<sequence>MTDSEDSTGPSTSIRPRKRRALRACNQCKKRKVKCDGATMPNNICTSCISLDLECEYSSEQKRRGPKSKLAQPYLRNDAQALVSTILSSQRLIVIPSDETLVREILVDLATYARSLEQQLGKLQDQQSEHVPSSSSSYSVPVSSRSSTFPLVNKQNEEEKPDSISLQVKKIGLDKDDQSYQRHVGSSSHLMVLQTALKIRDEMSNEKQSPDPVQREGEEVWNESWIRQPWHHFPPEPEDPPYIFPPDDLLRNLITLYFDLQHSIYPLLHRQTFERDVFVNNLHLTNKRFGGVVLAVCALGSRLSNDPRNLFDGTTDERSLGWKYYNQIRLLARTNFAEPPNLFEVQVLALALLFIFPTPITDAGWATCGLAVRLVLEVGAHRKQHIVNKGKQNRIEAELWRRAFWYLATTDLIMSIALGRPRSIKEDDFDLELPPDCDDECWQDPQNPFVQPQGHPSRQSFWHYNMKLLRIVGLVKDHLYATRKAAPWENSSPERNAEIVIEFDSALNSWLDALPDHLKWNPHLPDDIAFAQLVMLHGNYYWVRIQTHKLFIRSDSLSTSSFPSLAICTNAARSFAHIIQAYHSRPNSFMLSVFIVPMFLSATILLINTWTSLRAKSNHDPRKDMNDVSRILQILCIYERRYEMAGRVREMLQAILGIEHIPRPITDKPSLKRPRKSHTVAAVDLNSSNNRPGSHYQEPTTAQDSAGWADFSHAQQSTGYPRAQSAVRSSFQVDDARDAARDAAPNFPSNQLANSSTAYQQDSGTQSHPMYDPNYVAVHAPVNMQVHNPSSLPRTPNDFGSFNATPTTMDYDFANPSFAVPVTSAWGDPGHEDWASFMSKVDDLLQCINPDRN</sequence>
<dbReference type="CDD" id="cd12148">
    <property type="entry name" value="fungal_TF_MHR"/>
    <property type="match status" value="1"/>
</dbReference>
<feature type="compositionally biased region" description="Polar residues" evidence="3">
    <location>
        <begin position="685"/>
        <end position="704"/>
    </location>
</feature>
<protein>
    <submittedName>
        <fullName evidence="5">Fungal-specific transcription factor domain-containing protein</fullName>
    </submittedName>
</protein>
<evidence type="ECO:0000256" key="2">
    <source>
        <dbReference type="ARBA" id="ARBA00023242"/>
    </source>
</evidence>
<dbReference type="PROSITE" id="PS00463">
    <property type="entry name" value="ZN2_CY6_FUNGAL_1"/>
    <property type="match status" value="1"/>
</dbReference>
<dbReference type="SUPFAM" id="SSF57701">
    <property type="entry name" value="Zn2/Cys6 DNA-binding domain"/>
    <property type="match status" value="1"/>
</dbReference>
<dbReference type="Pfam" id="PF04082">
    <property type="entry name" value="Fungal_trans"/>
    <property type="match status" value="1"/>
</dbReference>
<comment type="caution">
    <text evidence="5">The sequence shown here is derived from an EMBL/GenBank/DDBJ whole genome shotgun (WGS) entry which is preliminary data.</text>
</comment>
<dbReference type="Proteomes" id="UP001163846">
    <property type="component" value="Unassembled WGS sequence"/>
</dbReference>
<dbReference type="GO" id="GO:0006351">
    <property type="term" value="P:DNA-templated transcription"/>
    <property type="evidence" value="ECO:0007669"/>
    <property type="project" value="InterPro"/>
</dbReference>
<dbReference type="PROSITE" id="PS50048">
    <property type="entry name" value="ZN2_CY6_FUNGAL_2"/>
    <property type="match status" value="1"/>
</dbReference>
<dbReference type="SMART" id="SM00906">
    <property type="entry name" value="Fungal_trans"/>
    <property type="match status" value="1"/>
</dbReference>
<dbReference type="InterPro" id="IPR050987">
    <property type="entry name" value="AtrR-like"/>
</dbReference>
<reference evidence="5" key="1">
    <citation type="submission" date="2022-08" db="EMBL/GenBank/DDBJ databases">
        <authorList>
            <consortium name="DOE Joint Genome Institute"/>
            <person name="Min B."/>
            <person name="Riley R."/>
            <person name="Sierra-Patev S."/>
            <person name="Naranjo-Ortiz M."/>
            <person name="Looney B."/>
            <person name="Konkel Z."/>
            <person name="Slot J.C."/>
            <person name="Sakamoto Y."/>
            <person name="Steenwyk J.L."/>
            <person name="Rokas A."/>
            <person name="Carro J."/>
            <person name="Camarero S."/>
            <person name="Ferreira P."/>
            <person name="Molpeceres G."/>
            <person name="Ruiz-Duenas F.J."/>
            <person name="Serrano A."/>
            <person name="Henrissat B."/>
            <person name="Drula E."/>
            <person name="Hughes K.W."/>
            <person name="Mata J.L."/>
            <person name="Ishikawa N.K."/>
            <person name="Vargas-Isla R."/>
            <person name="Ushijima S."/>
            <person name="Smith C.A."/>
            <person name="Ahrendt S."/>
            <person name="Andreopoulos W."/>
            <person name="He G."/>
            <person name="Labutti K."/>
            <person name="Lipzen A."/>
            <person name="Ng V."/>
            <person name="Sandor L."/>
            <person name="Barry K."/>
            <person name="Martinez A.T."/>
            <person name="Xiao Y."/>
            <person name="Gibbons J.G."/>
            <person name="Terashima K."/>
            <person name="Hibbett D.S."/>
            <person name="Grigoriev I.V."/>
        </authorList>
    </citation>
    <scope>NUCLEOTIDE SEQUENCE</scope>
    <source>
        <strain evidence="5">TFB9207</strain>
    </source>
</reference>
<name>A0AA38U4V5_9AGAR</name>
<evidence type="ECO:0000313" key="6">
    <source>
        <dbReference type="Proteomes" id="UP001163846"/>
    </source>
</evidence>
<accession>A0AA38U4V5</accession>
<keyword evidence="2" id="KW-0539">Nucleus</keyword>
<feature type="compositionally biased region" description="Polar residues" evidence="3">
    <location>
        <begin position="747"/>
        <end position="768"/>
    </location>
</feature>
<evidence type="ECO:0000256" key="3">
    <source>
        <dbReference type="SAM" id="MobiDB-lite"/>
    </source>
</evidence>
<dbReference type="EMBL" id="MU807020">
    <property type="protein sequence ID" value="KAJ3832261.1"/>
    <property type="molecule type" value="Genomic_DNA"/>
</dbReference>
<dbReference type="AlphaFoldDB" id="A0AA38U4V5"/>
<feature type="domain" description="Zn(2)-C6 fungal-type" evidence="4">
    <location>
        <begin position="24"/>
        <end position="57"/>
    </location>
</feature>
<dbReference type="SMART" id="SM00066">
    <property type="entry name" value="GAL4"/>
    <property type="match status" value="1"/>
</dbReference>
<dbReference type="Gene3D" id="4.10.240.10">
    <property type="entry name" value="Zn(2)-C6 fungal-type DNA-binding domain"/>
    <property type="match status" value="1"/>
</dbReference>
<dbReference type="InterPro" id="IPR001138">
    <property type="entry name" value="Zn2Cys6_DnaBD"/>
</dbReference>
<proteinExistence type="predicted"/>
<dbReference type="GO" id="GO:0000981">
    <property type="term" value="F:DNA-binding transcription factor activity, RNA polymerase II-specific"/>
    <property type="evidence" value="ECO:0007669"/>
    <property type="project" value="InterPro"/>
</dbReference>
<dbReference type="PANTHER" id="PTHR46910">
    <property type="entry name" value="TRANSCRIPTION FACTOR PDR1"/>
    <property type="match status" value="1"/>
</dbReference>
<feature type="region of interest" description="Disordered" evidence="3">
    <location>
        <begin position="123"/>
        <end position="162"/>
    </location>
</feature>
<evidence type="ECO:0000313" key="5">
    <source>
        <dbReference type="EMBL" id="KAJ3832261.1"/>
    </source>
</evidence>
<feature type="compositionally biased region" description="Low complexity" evidence="3">
    <location>
        <begin position="131"/>
        <end position="147"/>
    </location>
</feature>
<dbReference type="GO" id="GO:0008270">
    <property type="term" value="F:zinc ion binding"/>
    <property type="evidence" value="ECO:0007669"/>
    <property type="project" value="InterPro"/>
</dbReference>
<organism evidence="5 6">
    <name type="scientific">Lentinula raphanica</name>
    <dbReference type="NCBI Taxonomy" id="153919"/>
    <lineage>
        <taxon>Eukaryota</taxon>
        <taxon>Fungi</taxon>
        <taxon>Dikarya</taxon>
        <taxon>Basidiomycota</taxon>
        <taxon>Agaricomycotina</taxon>
        <taxon>Agaricomycetes</taxon>
        <taxon>Agaricomycetidae</taxon>
        <taxon>Agaricales</taxon>
        <taxon>Marasmiineae</taxon>
        <taxon>Omphalotaceae</taxon>
        <taxon>Lentinula</taxon>
    </lineage>
</organism>
<keyword evidence="6" id="KW-1185">Reference proteome</keyword>
<dbReference type="Pfam" id="PF00172">
    <property type="entry name" value="Zn_clus"/>
    <property type="match status" value="1"/>
</dbReference>
<dbReference type="PANTHER" id="PTHR46910:SF38">
    <property type="entry name" value="ZN(2)-C6 FUNGAL-TYPE DOMAIN-CONTAINING PROTEIN"/>
    <property type="match status" value="1"/>
</dbReference>
<feature type="region of interest" description="Disordered" evidence="3">
    <location>
        <begin position="665"/>
        <end position="770"/>
    </location>
</feature>
<gene>
    <name evidence="5" type="ORF">F5878DRAFT_18368</name>
</gene>